<sequence>MVLCFLHRKKTGLKLETPALAPPPHGCCGRGPALSVATAVMAPPSPWLLLQWPRPLRGYCGRGPALSVAAAVMAPPSPWLLLPWPRPPDNSHSAVLFL</sequence>
<dbReference type="Proteomes" id="UP000324091">
    <property type="component" value="Chromosome 13"/>
</dbReference>
<dbReference type="EMBL" id="RHFK02000005">
    <property type="protein sequence ID" value="TWW76198.1"/>
    <property type="molecule type" value="Genomic_DNA"/>
</dbReference>
<gene>
    <name evidence="1" type="ORF">D4764_13G0008600</name>
</gene>
<proteinExistence type="predicted"/>
<evidence type="ECO:0000313" key="1">
    <source>
        <dbReference type="EMBL" id="TWW76198.1"/>
    </source>
</evidence>
<accession>A0A5C6PBR5</accession>
<comment type="caution">
    <text evidence="1">The sequence shown here is derived from an EMBL/GenBank/DDBJ whole genome shotgun (WGS) entry which is preliminary data.</text>
</comment>
<organism evidence="1 2">
    <name type="scientific">Takifugu flavidus</name>
    <name type="common">sansaifugu</name>
    <dbReference type="NCBI Taxonomy" id="433684"/>
    <lineage>
        <taxon>Eukaryota</taxon>
        <taxon>Metazoa</taxon>
        <taxon>Chordata</taxon>
        <taxon>Craniata</taxon>
        <taxon>Vertebrata</taxon>
        <taxon>Euteleostomi</taxon>
        <taxon>Actinopterygii</taxon>
        <taxon>Neopterygii</taxon>
        <taxon>Teleostei</taxon>
        <taxon>Neoteleostei</taxon>
        <taxon>Acanthomorphata</taxon>
        <taxon>Eupercaria</taxon>
        <taxon>Tetraodontiformes</taxon>
        <taxon>Tetradontoidea</taxon>
        <taxon>Tetraodontidae</taxon>
        <taxon>Takifugu</taxon>
    </lineage>
</organism>
<protein>
    <submittedName>
        <fullName evidence="1">Uncharacterized protein</fullName>
    </submittedName>
</protein>
<reference evidence="1 2" key="1">
    <citation type="submission" date="2019-04" db="EMBL/GenBank/DDBJ databases">
        <title>Chromosome genome assembly for Takifugu flavidus.</title>
        <authorList>
            <person name="Xiao S."/>
        </authorList>
    </citation>
    <scope>NUCLEOTIDE SEQUENCE [LARGE SCALE GENOMIC DNA]</scope>
    <source>
        <strain evidence="1">HTHZ2018</strain>
        <tissue evidence="1">Muscle</tissue>
    </source>
</reference>
<dbReference type="AlphaFoldDB" id="A0A5C6PBR5"/>
<keyword evidence="2" id="KW-1185">Reference proteome</keyword>
<name>A0A5C6PBR5_9TELE</name>
<evidence type="ECO:0000313" key="2">
    <source>
        <dbReference type="Proteomes" id="UP000324091"/>
    </source>
</evidence>